<dbReference type="InterPro" id="IPR055346">
    <property type="entry name" value="Fe-S_cluster_assembly_SufBD"/>
</dbReference>
<dbReference type="SUPFAM" id="SSF101960">
    <property type="entry name" value="Stabilizer of iron transporter SufD"/>
    <property type="match status" value="1"/>
</dbReference>
<dbReference type="NCBIfam" id="TIGR01980">
    <property type="entry name" value="sufB"/>
    <property type="match status" value="1"/>
</dbReference>
<evidence type="ECO:0000313" key="5">
    <source>
        <dbReference type="Proteomes" id="UP000282211"/>
    </source>
</evidence>
<evidence type="ECO:0000313" key="4">
    <source>
        <dbReference type="EMBL" id="RKQ71276.1"/>
    </source>
</evidence>
<accession>A0A420WK16</accession>
<feature type="domain" description="SUF system FeS cluster assembly SufBD N-terminal" evidence="3">
    <location>
        <begin position="159"/>
        <end position="218"/>
    </location>
</feature>
<dbReference type="Pfam" id="PF19295">
    <property type="entry name" value="SufBD_N"/>
    <property type="match status" value="1"/>
</dbReference>
<dbReference type="OrthoDB" id="9803529at2"/>
<evidence type="ECO:0000259" key="2">
    <source>
        <dbReference type="Pfam" id="PF01458"/>
    </source>
</evidence>
<dbReference type="EMBL" id="RBII01000001">
    <property type="protein sequence ID" value="RKQ71276.1"/>
    <property type="molecule type" value="Genomic_DNA"/>
</dbReference>
<dbReference type="Pfam" id="PF01458">
    <property type="entry name" value="SUFBD_core"/>
    <property type="match status" value="1"/>
</dbReference>
<sequence length="498" mass="55513">MSETVNVKDSIDQSTVDGVRSLEADKYKYGFDSDIEQEFAPKGLNEDIVRFISAKKEEPEWLLEWRLEAYRRWLELEEPKWAMVDYPEIDFQDMYYYASPKKKDGPKSLDEVDPEILEVYNKLGISLKEQEVLAGVEGAPKVAVDAVFDSVSVVTTFKEELAKKGVIFCSFSEAVKEHPDLVRKYMGSVVPVTDNYYATLNNAVFSDGSFVYIPPGVRCPMELSTYFRMNAQGTGQFERTLIIADKGSYVSYLEGCTAPMRDENQLHAAIVEIIVHEDAEVKYSTVQNWWPGDSEGKGGVYNFVTKRADCRGANSKVSWTQVETGSAVTWKYPSCILRGDNSQGEFYSIAITNGHQQADTGTKMIHLGKNTKSRVISKGISAGKSNSTYRGLVTAHRKAEGARNFTQCDSLLIGDLCGAHTVPYIESNVPSAQFEHEATTSKLSDDQLFYCRQRGLSEEDAVALLVNGFCRDVLQELPMEFAVEAQKLVAISLEGSVG</sequence>
<dbReference type="NCBIfam" id="NF008773">
    <property type="entry name" value="PRK11814.1"/>
    <property type="match status" value="1"/>
</dbReference>
<dbReference type="GO" id="GO:0016226">
    <property type="term" value="P:iron-sulfur cluster assembly"/>
    <property type="evidence" value="ECO:0007669"/>
    <property type="project" value="InterPro"/>
</dbReference>
<dbReference type="FunCoup" id="A0A420WK16">
    <property type="interactions" value="355"/>
</dbReference>
<dbReference type="InterPro" id="IPR000825">
    <property type="entry name" value="SUF_FeS_clus_asmbl_SufBD_core"/>
</dbReference>
<comment type="similarity">
    <text evidence="1">Belongs to the iron-sulfur cluster assembly SufBD family.</text>
</comment>
<dbReference type="Proteomes" id="UP000282211">
    <property type="component" value="Unassembled WGS sequence"/>
</dbReference>
<dbReference type="PANTHER" id="PTHR30508">
    <property type="entry name" value="FES CLUSTER ASSEMBLY PROTEIN SUF"/>
    <property type="match status" value="1"/>
</dbReference>
<protein>
    <submittedName>
        <fullName evidence="4">Iron-regulated ABC transporter membrane component SufB</fullName>
    </submittedName>
</protein>
<dbReference type="PANTHER" id="PTHR30508:SF1">
    <property type="entry name" value="UPF0051 PROTEIN ABCI8, CHLOROPLASTIC-RELATED"/>
    <property type="match status" value="1"/>
</dbReference>
<dbReference type="AlphaFoldDB" id="A0A420WK16"/>
<gene>
    <name evidence="4" type="ORF">DES40_0589</name>
</gene>
<dbReference type="InterPro" id="IPR045595">
    <property type="entry name" value="SufBD_N"/>
</dbReference>
<dbReference type="InterPro" id="IPR010231">
    <property type="entry name" value="SUF_FeS_clus_asmbl_SufB"/>
</dbReference>
<reference evidence="4 5" key="1">
    <citation type="submission" date="2018-10" db="EMBL/GenBank/DDBJ databases">
        <title>Genomic Encyclopedia of Type Strains, Phase IV (KMG-IV): sequencing the most valuable type-strain genomes for metagenomic binning, comparative biology and taxonomic classification.</title>
        <authorList>
            <person name="Goeker M."/>
        </authorList>
    </citation>
    <scope>NUCLEOTIDE SEQUENCE [LARGE SCALE GENOMIC DNA]</scope>
    <source>
        <strain evidence="4 5">DSM 22008</strain>
    </source>
</reference>
<comment type="caution">
    <text evidence="4">The sequence shown here is derived from an EMBL/GenBank/DDBJ whole genome shotgun (WGS) entry which is preliminary data.</text>
</comment>
<evidence type="ECO:0000256" key="1">
    <source>
        <dbReference type="ARBA" id="ARBA00043967"/>
    </source>
</evidence>
<dbReference type="RefSeq" id="WP_121099069.1">
    <property type="nucleotide sequence ID" value="NZ_RBII01000001.1"/>
</dbReference>
<dbReference type="InterPro" id="IPR037284">
    <property type="entry name" value="SUF_FeS_clus_asmbl_SufBD_sf"/>
</dbReference>
<name>A0A420WK16_9PROT</name>
<organism evidence="4 5">
    <name type="scientific">Litorimonas taeanensis</name>
    <dbReference type="NCBI Taxonomy" id="568099"/>
    <lineage>
        <taxon>Bacteria</taxon>
        <taxon>Pseudomonadati</taxon>
        <taxon>Pseudomonadota</taxon>
        <taxon>Alphaproteobacteria</taxon>
        <taxon>Maricaulales</taxon>
        <taxon>Robiginitomaculaceae</taxon>
    </lineage>
</organism>
<dbReference type="InParanoid" id="A0A420WK16"/>
<evidence type="ECO:0000259" key="3">
    <source>
        <dbReference type="Pfam" id="PF19295"/>
    </source>
</evidence>
<proteinExistence type="inferred from homology"/>
<keyword evidence="5" id="KW-1185">Reference proteome</keyword>
<feature type="domain" description="SUF system FeS cluster assembly SufBD core" evidence="2">
    <location>
        <begin position="227"/>
        <end position="469"/>
    </location>
</feature>